<feature type="region of interest" description="Disordered" evidence="1">
    <location>
        <begin position="50"/>
        <end position="71"/>
    </location>
</feature>
<dbReference type="Pfam" id="PF09683">
    <property type="entry name" value="Lactococcin_972"/>
    <property type="match status" value="1"/>
</dbReference>
<dbReference type="Proteomes" id="UP000634229">
    <property type="component" value="Unassembled WGS sequence"/>
</dbReference>
<reference evidence="3 4" key="1">
    <citation type="submission" date="2021-01" db="EMBL/GenBank/DDBJ databases">
        <title>WGS of actinomycetes isolated from Thailand.</title>
        <authorList>
            <person name="Thawai C."/>
        </authorList>
    </citation>
    <scope>NUCLEOTIDE SEQUENCE [LARGE SCALE GENOMIC DNA]</scope>
    <source>
        <strain evidence="3 4">CA1R205</strain>
    </source>
</reference>
<dbReference type="InterPro" id="IPR006540">
    <property type="entry name" value="Lactococcin_972"/>
</dbReference>
<organism evidence="3 4">
    <name type="scientific">Streptomyces coffeae</name>
    <dbReference type="NCBI Taxonomy" id="621382"/>
    <lineage>
        <taxon>Bacteria</taxon>
        <taxon>Bacillati</taxon>
        <taxon>Actinomycetota</taxon>
        <taxon>Actinomycetes</taxon>
        <taxon>Kitasatosporales</taxon>
        <taxon>Streptomycetaceae</taxon>
        <taxon>Streptomyces</taxon>
    </lineage>
</organism>
<dbReference type="EMBL" id="JAERRF010000046">
    <property type="protein sequence ID" value="MBL1102478.1"/>
    <property type="molecule type" value="Genomic_DNA"/>
</dbReference>
<dbReference type="Gene3D" id="2.60.40.2850">
    <property type="match status" value="1"/>
</dbReference>
<feature type="chain" id="PRO_5047328830" description="Lactococcin 972 family bacteriocin" evidence="2">
    <location>
        <begin position="29"/>
        <end position="168"/>
    </location>
</feature>
<evidence type="ECO:0000313" key="4">
    <source>
        <dbReference type="Proteomes" id="UP000634229"/>
    </source>
</evidence>
<feature type="signal peptide" evidence="2">
    <location>
        <begin position="1"/>
        <end position="28"/>
    </location>
</feature>
<gene>
    <name evidence="3" type="ORF">JK363_38910</name>
</gene>
<evidence type="ECO:0000313" key="3">
    <source>
        <dbReference type="EMBL" id="MBL1102478.1"/>
    </source>
</evidence>
<evidence type="ECO:0000256" key="1">
    <source>
        <dbReference type="SAM" id="MobiDB-lite"/>
    </source>
</evidence>
<accession>A0ABS1NR28</accession>
<evidence type="ECO:0000256" key="2">
    <source>
        <dbReference type="SAM" id="SignalP"/>
    </source>
</evidence>
<keyword evidence="4" id="KW-1185">Reference proteome</keyword>
<name>A0ABS1NR28_9ACTN</name>
<comment type="caution">
    <text evidence="3">The sequence shown here is derived from an EMBL/GenBank/DDBJ whole genome shotgun (WGS) entry which is preliminary data.</text>
</comment>
<keyword evidence="2" id="KW-0732">Signal</keyword>
<sequence length="168" mass="17198">MRISGRSIALGFVSAALAVCSLAAPAAANGPRTATATADGTVVAADGSGVGQVTTHKRGDGTKPPAELGNPSEWGVVKIEMDASAGSVRPDSEACVPASGGKWCYGWNTTTSGKYCYSNYLHGSKRHSSKVKIAGVWGTSGPVKPGLVSNAHRTAGLAYTCYSYYNIL</sequence>
<proteinExistence type="predicted"/>
<protein>
    <recommendedName>
        <fullName evidence="5">Lactococcin 972 family bacteriocin</fullName>
    </recommendedName>
</protein>
<evidence type="ECO:0008006" key="5">
    <source>
        <dbReference type="Google" id="ProtNLM"/>
    </source>
</evidence>